<dbReference type="AlphaFoldDB" id="A0A2M8RZH0"/>
<dbReference type="PANTHER" id="PTHR22916">
    <property type="entry name" value="GLYCOSYLTRANSFERASE"/>
    <property type="match status" value="1"/>
</dbReference>
<feature type="non-terminal residue" evidence="4">
    <location>
        <position position="1"/>
    </location>
</feature>
<dbReference type="RefSeq" id="WP_100289840.1">
    <property type="nucleotide sequence ID" value="NZ_PHHA01000042.1"/>
</dbReference>
<evidence type="ECO:0000313" key="4">
    <source>
        <dbReference type="EMBL" id="PJG84279.1"/>
    </source>
</evidence>
<organism evidence="4 5">
    <name type="scientific">Conservatibacter flavescens</name>
    <dbReference type="NCBI Taxonomy" id="28161"/>
    <lineage>
        <taxon>Bacteria</taxon>
        <taxon>Pseudomonadati</taxon>
        <taxon>Pseudomonadota</taxon>
        <taxon>Gammaproteobacteria</taxon>
        <taxon>Pasteurellales</taxon>
        <taxon>Pasteurellaceae</taxon>
        <taxon>Conservatibacter</taxon>
    </lineage>
</organism>
<dbReference type="InterPro" id="IPR001173">
    <property type="entry name" value="Glyco_trans_2-like"/>
</dbReference>
<protein>
    <recommendedName>
        <fullName evidence="3">Glycosyltransferase 2-like domain-containing protein</fullName>
    </recommendedName>
</protein>
<evidence type="ECO:0000259" key="3">
    <source>
        <dbReference type="Pfam" id="PF00535"/>
    </source>
</evidence>
<proteinExistence type="predicted"/>
<keyword evidence="5" id="KW-1185">Reference proteome</keyword>
<evidence type="ECO:0000313" key="5">
    <source>
        <dbReference type="Proteomes" id="UP000229329"/>
    </source>
</evidence>
<dbReference type="PANTHER" id="PTHR22916:SF51">
    <property type="entry name" value="GLYCOSYLTRANSFERASE EPSH-RELATED"/>
    <property type="match status" value="1"/>
</dbReference>
<dbReference type="Proteomes" id="UP000229329">
    <property type="component" value="Unassembled WGS sequence"/>
</dbReference>
<keyword evidence="1" id="KW-0328">Glycosyltransferase</keyword>
<dbReference type="Pfam" id="PF00535">
    <property type="entry name" value="Glycos_transf_2"/>
    <property type="match status" value="1"/>
</dbReference>
<dbReference type="Gene3D" id="3.90.550.10">
    <property type="entry name" value="Spore Coat Polysaccharide Biosynthesis Protein SpsA, Chain A"/>
    <property type="match status" value="1"/>
</dbReference>
<dbReference type="CDD" id="cd00761">
    <property type="entry name" value="Glyco_tranf_GTA_type"/>
    <property type="match status" value="1"/>
</dbReference>
<gene>
    <name evidence="4" type="ORF">CVP05_12230</name>
</gene>
<reference evidence="4 5" key="1">
    <citation type="submission" date="2017-11" db="EMBL/GenBank/DDBJ databases">
        <title>Reclassification of Bisgaard taxon 7 as Conservatibacter flavescens gen. nov., sp. nov.</title>
        <authorList>
            <person name="Christensen H."/>
        </authorList>
    </citation>
    <scope>NUCLEOTIDE SEQUENCE [LARGE SCALE GENOMIC DNA]</scope>
    <source>
        <strain evidence="4 5">7_4</strain>
    </source>
</reference>
<dbReference type="InterPro" id="IPR029044">
    <property type="entry name" value="Nucleotide-diphossugar_trans"/>
</dbReference>
<dbReference type="EMBL" id="PHHA01000042">
    <property type="protein sequence ID" value="PJG84279.1"/>
    <property type="molecule type" value="Genomic_DNA"/>
</dbReference>
<comment type="caution">
    <text evidence="4">The sequence shown here is derived from an EMBL/GenBank/DDBJ whole genome shotgun (WGS) entry which is preliminary data.</text>
</comment>
<name>A0A2M8RZH0_9PAST</name>
<sequence>YDITFIVPVYNTAEYLAQCLDSIIQQDIHKEIIVINDGSTDNSDIILADYAERFPFIKVITQKNRGVSAARNLGLSQAGGRYIYFVDSDDYFFGKINFQNYITYMDQHNISILKGSIFREETQKFSIPKLPEVQKVASEIYLKQIKRPHHMEWLPSSNYLYYLCQQVFVPTLWAYLFRADYLHQNNLKFNENLTHAEDSLFMIQALTCQEFLMLETSEIFYVYRNREGSTVNTPNNPQAFFAQLNAFNAVQQYALQNDFNHASRFAVMMMGADILMDTFERLYLKYSEETKQQVNHAITVDMLTTIQLYEAASLAFRNGYFTCIEQIREAFRLVLGSPS</sequence>
<evidence type="ECO:0000256" key="1">
    <source>
        <dbReference type="ARBA" id="ARBA00022676"/>
    </source>
</evidence>
<accession>A0A2M8RZH0</accession>
<dbReference type="OrthoDB" id="9811884at2"/>
<dbReference type="SUPFAM" id="SSF53448">
    <property type="entry name" value="Nucleotide-diphospho-sugar transferases"/>
    <property type="match status" value="1"/>
</dbReference>
<feature type="domain" description="Glycosyltransferase 2-like" evidence="3">
    <location>
        <begin position="5"/>
        <end position="137"/>
    </location>
</feature>
<evidence type="ECO:0000256" key="2">
    <source>
        <dbReference type="ARBA" id="ARBA00022679"/>
    </source>
</evidence>
<dbReference type="GO" id="GO:0016758">
    <property type="term" value="F:hexosyltransferase activity"/>
    <property type="evidence" value="ECO:0007669"/>
    <property type="project" value="UniProtKB-ARBA"/>
</dbReference>
<keyword evidence="2" id="KW-0808">Transferase</keyword>